<name>A0A6J7KP23_9ZZZZ</name>
<feature type="transmembrane region" description="Helical" evidence="1">
    <location>
        <begin position="46"/>
        <end position="67"/>
    </location>
</feature>
<dbReference type="EMBL" id="CAFAAX010000047">
    <property type="protein sequence ID" value="CAB4811568.1"/>
    <property type="molecule type" value="Genomic_DNA"/>
</dbReference>
<evidence type="ECO:0000313" key="3">
    <source>
        <dbReference type="EMBL" id="CAB4956553.1"/>
    </source>
</evidence>
<keyword evidence="1" id="KW-0472">Membrane</keyword>
<dbReference type="AlphaFoldDB" id="A0A6J7KP23"/>
<proteinExistence type="predicted"/>
<dbReference type="EMBL" id="CAFBNQ010000039">
    <property type="protein sequence ID" value="CAB4956553.1"/>
    <property type="molecule type" value="Genomic_DNA"/>
</dbReference>
<feature type="transmembrane region" description="Helical" evidence="1">
    <location>
        <begin position="6"/>
        <end position="25"/>
    </location>
</feature>
<organism evidence="3">
    <name type="scientific">freshwater metagenome</name>
    <dbReference type="NCBI Taxonomy" id="449393"/>
    <lineage>
        <taxon>unclassified sequences</taxon>
        <taxon>metagenomes</taxon>
        <taxon>ecological metagenomes</taxon>
    </lineage>
</organism>
<keyword evidence="1" id="KW-0812">Transmembrane</keyword>
<gene>
    <name evidence="2" type="ORF">UFOPK3119_00496</name>
    <name evidence="3" type="ORF">UFOPK3861_00510</name>
</gene>
<evidence type="ECO:0000256" key="1">
    <source>
        <dbReference type="SAM" id="Phobius"/>
    </source>
</evidence>
<sequence>MESLALVVVALMALVLFTGPISLLLTSKLFWDFTRRNKPVWVLRRFIVATVSPLGMSVQIMFIFNQIPPGPKAFALGGFVINVIALKREFFRKRPWKTLFKIESSDPNGPAGQS</sequence>
<keyword evidence="1" id="KW-1133">Transmembrane helix</keyword>
<reference evidence="3" key="1">
    <citation type="submission" date="2020-05" db="EMBL/GenBank/DDBJ databases">
        <authorList>
            <person name="Chiriac C."/>
            <person name="Salcher M."/>
            <person name="Ghai R."/>
            <person name="Kavagutti S V."/>
        </authorList>
    </citation>
    <scope>NUCLEOTIDE SEQUENCE</scope>
</reference>
<accession>A0A6J7KP23</accession>
<evidence type="ECO:0000313" key="2">
    <source>
        <dbReference type="EMBL" id="CAB4811568.1"/>
    </source>
</evidence>
<feature type="transmembrane region" description="Helical" evidence="1">
    <location>
        <begin position="73"/>
        <end position="91"/>
    </location>
</feature>
<protein>
    <submittedName>
        <fullName evidence="3">Unannotated protein</fullName>
    </submittedName>
</protein>